<evidence type="ECO:0000256" key="2">
    <source>
        <dbReference type="ARBA" id="ARBA00023295"/>
    </source>
</evidence>
<evidence type="ECO:0000313" key="5">
    <source>
        <dbReference type="Proteomes" id="UP000064912"/>
    </source>
</evidence>
<dbReference type="GO" id="GO:0005829">
    <property type="term" value="C:cytosol"/>
    <property type="evidence" value="ECO:0007669"/>
    <property type="project" value="TreeGrafter"/>
</dbReference>
<sequence>MRRIPVIIDTDPGVDDAAAILMALGSPELDVLGITTVAGNVGLSATLTNACRIVGLTGRTDLPVMAGARGPLMRDQVFGKYAAIGAFPVPLLGGPAVAPSSENAVRFIARTARAAAEAGTPLTICAIGPLTNIALALGMHPDVGRGIRRIVCMGGAIATQGHRTPWAEFNIYADPHAAEIVFGSGVPLVLFPLDVTTQALFTEAHVAEFRARGGAAGRALANLLTEYDRSDPERYGRPGGPLHDPMTIAWLLRPEMFTGRGARIGVQVGGATSGSTFADFKAPSPRSAVITGVDEAAYVALVLDRIAAHGAGRAAASQKVETE</sequence>
<dbReference type="PANTHER" id="PTHR12304">
    <property type="entry name" value="INOSINE-URIDINE PREFERRING NUCLEOSIDE HYDROLASE"/>
    <property type="match status" value="1"/>
</dbReference>
<dbReference type="Proteomes" id="UP000064912">
    <property type="component" value="Chromosome"/>
</dbReference>
<accession>A0A0D6AXZ2</accession>
<evidence type="ECO:0000259" key="3">
    <source>
        <dbReference type="Pfam" id="PF01156"/>
    </source>
</evidence>
<dbReference type="PANTHER" id="PTHR12304:SF4">
    <property type="entry name" value="URIDINE NUCLEOSIDASE"/>
    <property type="match status" value="1"/>
</dbReference>
<protein>
    <submittedName>
        <fullName evidence="4">Putative nucleoside hydrolase</fullName>
    </submittedName>
</protein>
<dbReference type="eggNOG" id="COG1957">
    <property type="taxonomic scope" value="Bacteria"/>
</dbReference>
<keyword evidence="2" id="KW-0326">Glycosidase</keyword>
<dbReference type="EMBL" id="AP014800">
    <property type="protein sequence ID" value="BAQ67510.1"/>
    <property type="molecule type" value="Genomic_DNA"/>
</dbReference>
<dbReference type="SUPFAM" id="SSF53590">
    <property type="entry name" value="Nucleoside hydrolase"/>
    <property type="match status" value="1"/>
</dbReference>
<dbReference type="InterPro" id="IPR001910">
    <property type="entry name" value="Inosine/uridine_hydrolase_dom"/>
</dbReference>
<proteinExistence type="predicted"/>
<dbReference type="InterPro" id="IPR023186">
    <property type="entry name" value="IUNH"/>
</dbReference>
<dbReference type="Pfam" id="PF01156">
    <property type="entry name" value="IU_nuc_hydro"/>
    <property type="match status" value="1"/>
</dbReference>
<evidence type="ECO:0000256" key="1">
    <source>
        <dbReference type="ARBA" id="ARBA00022801"/>
    </source>
</evidence>
<dbReference type="InterPro" id="IPR036452">
    <property type="entry name" value="Ribo_hydro-like"/>
</dbReference>
<dbReference type="GO" id="GO:0008477">
    <property type="term" value="F:purine nucleosidase activity"/>
    <property type="evidence" value="ECO:0007669"/>
    <property type="project" value="TreeGrafter"/>
</dbReference>
<dbReference type="Gene3D" id="3.90.245.10">
    <property type="entry name" value="Ribonucleoside hydrolase-like"/>
    <property type="match status" value="1"/>
</dbReference>
<dbReference type="KEGG" id="rsu:NHU_00339"/>
<dbReference type="AlphaFoldDB" id="A0A0D6AXZ2"/>
<name>A0A0D6AXZ2_RHOSU</name>
<dbReference type="GO" id="GO:0006152">
    <property type="term" value="P:purine nucleoside catabolic process"/>
    <property type="evidence" value="ECO:0007669"/>
    <property type="project" value="TreeGrafter"/>
</dbReference>
<feature type="domain" description="Inosine/uridine-preferring nucleoside hydrolase" evidence="3">
    <location>
        <begin position="6"/>
        <end position="298"/>
    </location>
</feature>
<evidence type="ECO:0000313" key="4">
    <source>
        <dbReference type="EMBL" id="BAQ67510.1"/>
    </source>
</evidence>
<gene>
    <name evidence="4" type="ORF">NHU_00339</name>
</gene>
<keyword evidence="1 4" id="KW-0378">Hydrolase</keyword>
<reference evidence="4 5" key="1">
    <citation type="submission" date="2015-02" db="EMBL/GenBank/DDBJ databases">
        <title>Genome sequene of Rhodovulum sulfidophilum DSM 2351.</title>
        <authorList>
            <person name="Nagao N."/>
        </authorList>
    </citation>
    <scope>NUCLEOTIDE SEQUENCE [LARGE SCALE GENOMIC DNA]</scope>
    <source>
        <strain evidence="4 5">DSM 2351</strain>
    </source>
</reference>
<organism evidence="4 5">
    <name type="scientific">Rhodovulum sulfidophilum</name>
    <name type="common">Rhodobacter sulfidophilus</name>
    <dbReference type="NCBI Taxonomy" id="35806"/>
    <lineage>
        <taxon>Bacteria</taxon>
        <taxon>Pseudomonadati</taxon>
        <taxon>Pseudomonadota</taxon>
        <taxon>Alphaproteobacteria</taxon>
        <taxon>Rhodobacterales</taxon>
        <taxon>Paracoccaceae</taxon>
        <taxon>Rhodovulum</taxon>
    </lineage>
</organism>
<dbReference type="PATRIC" id="fig|35806.4.peg.346"/>